<dbReference type="Gene3D" id="3.40.50.300">
    <property type="entry name" value="P-loop containing nucleotide triphosphate hydrolases"/>
    <property type="match status" value="1"/>
</dbReference>
<reference evidence="2 3" key="1">
    <citation type="submission" date="2016-03" db="EMBL/GenBank/DDBJ databases">
        <authorList>
            <person name="Heylen K."/>
            <person name="De Vos P."/>
            <person name="Vekeman B."/>
        </authorList>
    </citation>
    <scope>NUCLEOTIDE SEQUENCE [LARGE SCALE GENOMIC DNA]</scope>
    <source>
        <strain evidence="2 3">R-49807</strain>
    </source>
</reference>
<dbReference type="Proteomes" id="UP000077734">
    <property type="component" value="Unassembled WGS sequence"/>
</dbReference>
<keyword evidence="1" id="KW-1133">Transmembrane helix</keyword>
<evidence type="ECO:0000313" key="2">
    <source>
        <dbReference type="EMBL" id="OAI26192.1"/>
    </source>
</evidence>
<dbReference type="InterPro" id="IPR027417">
    <property type="entry name" value="P-loop_NTPase"/>
</dbReference>
<keyword evidence="1" id="KW-0812">Transmembrane</keyword>
<gene>
    <name evidence="2" type="ORF">A1356_11885</name>
</gene>
<evidence type="ECO:0000256" key="1">
    <source>
        <dbReference type="SAM" id="Phobius"/>
    </source>
</evidence>
<proteinExistence type="predicted"/>
<dbReference type="AlphaFoldDB" id="A0AA91DCL1"/>
<comment type="caution">
    <text evidence="2">The sequence shown here is derived from an EMBL/GenBank/DDBJ whole genome shotgun (WGS) entry which is preliminary data.</text>
</comment>
<protein>
    <recommendedName>
        <fullName evidence="4">G domain-containing protein</fullName>
    </recommendedName>
</protein>
<name>A0AA91DCL1_9GAMM</name>
<organism evidence="2 3">
    <name type="scientific">Methylomonas koyamae</name>
    <dbReference type="NCBI Taxonomy" id="702114"/>
    <lineage>
        <taxon>Bacteria</taxon>
        <taxon>Pseudomonadati</taxon>
        <taxon>Pseudomonadota</taxon>
        <taxon>Gammaproteobacteria</taxon>
        <taxon>Methylococcales</taxon>
        <taxon>Methylococcaceae</taxon>
        <taxon>Methylomonas</taxon>
    </lineage>
</organism>
<accession>A0AA91DCL1</accession>
<dbReference type="EMBL" id="LUUL01000074">
    <property type="protein sequence ID" value="OAI26192.1"/>
    <property type="molecule type" value="Genomic_DNA"/>
</dbReference>
<dbReference type="SUPFAM" id="SSF52540">
    <property type="entry name" value="P-loop containing nucleoside triphosphate hydrolases"/>
    <property type="match status" value="1"/>
</dbReference>
<sequence>MKPNQEFGRIYRNVSESIAGAMANIAELKVNNEDGKQQLSGINEKLRIIQANFDGELTMLEENAEWEKFTMAFFGETNAGKSTIIESLRILFEEESRQVLLEQNAYDLQRFEQELTRHVNTVRNSLNDAYNNYAYDIEKINSSISSLANVVREESSKRVKKKVIMASVVGAVIGSAFVGIVMSSLIRGLI</sequence>
<dbReference type="RefSeq" id="WP_064027186.1">
    <property type="nucleotide sequence ID" value="NZ_LUUL01000074.1"/>
</dbReference>
<evidence type="ECO:0000313" key="3">
    <source>
        <dbReference type="Proteomes" id="UP000077734"/>
    </source>
</evidence>
<keyword evidence="1" id="KW-0472">Membrane</keyword>
<evidence type="ECO:0008006" key="4">
    <source>
        <dbReference type="Google" id="ProtNLM"/>
    </source>
</evidence>
<feature type="transmembrane region" description="Helical" evidence="1">
    <location>
        <begin position="163"/>
        <end position="186"/>
    </location>
</feature>
<keyword evidence="3" id="KW-1185">Reference proteome</keyword>